<comment type="caution">
    <text evidence="1">The sequence shown here is derived from an EMBL/GenBank/DDBJ whole genome shotgun (WGS) entry which is preliminary data.</text>
</comment>
<name>A0ACC2XX63_9TREE</name>
<accession>A0ACC2XX63</accession>
<protein>
    <submittedName>
        <fullName evidence="1">Uncharacterized protein</fullName>
    </submittedName>
</protein>
<reference evidence="1" key="1">
    <citation type="submission" date="2023-04" db="EMBL/GenBank/DDBJ databases">
        <title>Draft Genome sequencing of Naganishia species isolated from polar environments using Oxford Nanopore Technology.</title>
        <authorList>
            <person name="Leo P."/>
            <person name="Venkateswaran K."/>
        </authorList>
    </citation>
    <scope>NUCLEOTIDE SEQUENCE</scope>
    <source>
        <strain evidence="1">DBVPG 5303</strain>
    </source>
</reference>
<evidence type="ECO:0000313" key="2">
    <source>
        <dbReference type="Proteomes" id="UP001234202"/>
    </source>
</evidence>
<evidence type="ECO:0000313" key="1">
    <source>
        <dbReference type="EMBL" id="KAJ9127994.1"/>
    </source>
</evidence>
<proteinExistence type="predicted"/>
<keyword evidence="2" id="KW-1185">Reference proteome</keyword>
<dbReference type="Proteomes" id="UP001234202">
    <property type="component" value="Unassembled WGS sequence"/>
</dbReference>
<dbReference type="EMBL" id="JASBWV010000001">
    <property type="protein sequence ID" value="KAJ9127994.1"/>
    <property type="molecule type" value="Genomic_DNA"/>
</dbReference>
<gene>
    <name evidence="1" type="ORF">QFC24_000281</name>
</gene>
<sequence length="792" mass="88287">MRSRNEHRGGSQLTKPALSPYVKKGETFYPESRRVNRTQTLLPTYGNADPSKVLPGYVHQSWTDVIPPNGVKGHPNLLVDGTDRGIARPFSAAVRIRKPTEADSLSIKPTIISKGSSNGVPSQEFKPSLQPTGLSKFVSEAERSYNSSLSLAPAPPHVPYGYHCDFMPSSLAIAPYPHKYCHTSSILATPAPNFPPKFDGKIQVPEKPEAYLSHFTEILALELASLQRKAYSYRLYAADLFLEKPRTRVTGQFTTSALGVWTIHVPGIREDAPRIFLGDVLLLRRIYPESMVADETVFEVRVIGSLKRDGKVYVDSDILWTLFNSGVNSAGAYQVEFKVNSQQICLMQDAVNMMSGLLEKPSNLWFSDLLTDKKLSRSQSSLAYLFPTSKGMSHTKSSKEVDSPSEERHLGWFEYDLNDKQKKAVTDICKGKHHIPYLLFGPAGTGKTKTLVEAVLQINRSQRKSAILVCAPSNSAADTIAIRLAKNLNGEQMLRLQNPTRTIAEVPEALRDAYCNLEDGQFVLPAWQKLMQYRVIVTTCTDAGLLANARLTNAELLWVQGEMGRLNPTAAPNMRLHWTHLIVDEAGQAMEPETLIPLSVVTPGAEECATTASAQSPTIVLCGDIKQLPAIVSCDDARKRGLDISLLERLMDRPVYQQESNHITSLEINYRSHGGILWLPNTLFYNNRLRPCGNIPLSRWRSLPNPQIPIIVKDVGDHNADDWVEEGASWYNLTEVKECRQIVESVLAGPDKYRQSEIAVVTPWRENVLHLRNEFRQAGLWDVNIGNVEVSR</sequence>
<organism evidence="1 2">
    <name type="scientific">Naganishia onofrii</name>
    <dbReference type="NCBI Taxonomy" id="1851511"/>
    <lineage>
        <taxon>Eukaryota</taxon>
        <taxon>Fungi</taxon>
        <taxon>Dikarya</taxon>
        <taxon>Basidiomycota</taxon>
        <taxon>Agaricomycotina</taxon>
        <taxon>Tremellomycetes</taxon>
        <taxon>Filobasidiales</taxon>
        <taxon>Filobasidiaceae</taxon>
        <taxon>Naganishia</taxon>
    </lineage>
</organism>